<dbReference type="Gene3D" id="3.40.50.150">
    <property type="entry name" value="Vaccinia Virus protein VP39"/>
    <property type="match status" value="1"/>
</dbReference>
<dbReference type="InterPro" id="IPR029063">
    <property type="entry name" value="SAM-dependent_MTases_sf"/>
</dbReference>
<dbReference type="RefSeq" id="YP_007674572.1">
    <property type="nucleotide sequence ID" value="NC_020851.1"/>
</dbReference>
<organism evidence="1 2">
    <name type="scientific">Synechococcus phage S-SKS1</name>
    <dbReference type="NCBI Taxonomy" id="754042"/>
    <lineage>
        <taxon>Viruses</taxon>
        <taxon>Duplodnaviria</taxon>
        <taxon>Heunggongvirae</taxon>
        <taxon>Uroviricota</taxon>
        <taxon>Caudoviricetes</taxon>
        <taxon>Llyrvirus</taxon>
        <taxon>Llyrvirus SSKS1</taxon>
    </lineage>
</organism>
<proteinExistence type="predicted"/>
<dbReference type="KEGG" id="vg:15011125"/>
<reference evidence="1 2" key="1">
    <citation type="submission" date="2010-10" db="EMBL/GenBank/DDBJ databases">
        <title>The Genome Sequence of Synechococcus phage S-SKS1.</title>
        <authorList>
            <consortium name="The Broad Institute Genome Sequencing Platform"/>
            <person name="Henn M.R."/>
            <person name="Clokie M."/>
            <person name="Levin J."/>
            <person name="Malboeuf C."/>
            <person name="Casali M."/>
            <person name="Russ C."/>
            <person name="Lennon N."/>
            <person name="Chapman S.B."/>
            <person name="Erlich R."/>
            <person name="Young S.K."/>
            <person name="Yandava C."/>
            <person name="Zeng Q."/>
            <person name="Alvarado L."/>
            <person name="Anderson S."/>
            <person name="Berlin A."/>
            <person name="Chen Z."/>
            <person name="Freedman E."/>
            <person name="Gellesch M."/>
            <person name="Goldberg J."/>
            <person name="Green L."/>
            <person name="Griggs A."/>
            <person name="Gujja S."/>
            <person name="Heilman E.R."/>
            <person name="Heiman D."/>
            <person name="Hollinger A."/>
            <person name="Howarth C."/>
            <person name="Larson L."/>
            <person name="Mehta T."/>
            <person name="Pearson M."/>
            <person name="Roberts A."/>
            <person name="Ryan E."/>
            <person name="Saif S."/>
            <person name="Shea T."/>
            <person name="Shenoy N."/>
            <person name="Sisk P."/>
            <person name="Stolte C."/>
            <person name="Sykes S."/>
            <person name="White J."/>
            <person name="Haas B."/>
            <person name="Nusbaum C."/>
            <person name="Birren B."/>
        </authorList>
    </citation>
    <scope>NUCLEOTIDE SEQUENCE [LARGE SCALE GENOMIC DNA]</scope>
</reference>
<evidence type="ECO:0000313" key="2">
    <source>
        <dbReference type="Proteomes" id="UP000201252"/>
    </source>
</evidence>
<dbReference type="GeneID" id="15011125"/>
<accession>M4QPY4</accession>
<keyword evidence="2" id="KW-1185">Reference proteome</keyword>
<dbReference type="Proteomes" id="UP000201252">
    <property type="component" value="Segment"/>
</dbReference>
<name>M4QPY4_9CAUD</name>
<gene>
    <name evidence="1" type="ORF">SWZG_00214</name>
</gene>
<dbReference type="OrthoDB" id="20265at10239"/>
<sequence length="124" mass="14390">MGSSIERSDERIKVTQEVFTPIEVCRQMVNSLPEERLKNPESTFLDNSAGSGNFMIALRDKLIEYHDYDHIINNMLYAVELMEDNHAEMCQRLGVSVDHPHYICYDALKYDYSFGEAQGVEQFF</sequence>
<evidence type="ECO:0008006" key="3">
    <source>
        <dbReference type="Google" id="ProtNLM"/>
    </source>
</evidence>
<dbReference type="SUPFAM" id="SSF53335">
    <property type="entry name" value="S-adenosyl-L-methionine-dependent methyltransferases"/>
    <property type="match status" value="1"/>
</dbReference>
<evidence type="ECO:0000313" key="1">
    <source>
        <dbReference type="EMBL" id="AGH31720.1"/>
    </source>
</evidence>
<protein>
    <recommendedName>
        <fullName evidence="3">DNA methylase adenine-specific domain-containing protein</fullName>
    </recommendedName>
</protein>
<dbReference type="EMBL" id="HQ633071">
    <property type="protein sequence ID" value="AGH31720.1"/>
    <property type="molecule type" value="Genomic_DNA"/>
</dbReference>